<evidence type="ECO:0000313" key="3">
    <source>
        <dbReference type="Proteomes" id="UP000187338"/>
    </source>
</evidence>
<protein>
    <submittedName>
        <fullName evidence="2">Uncharacterized protein</fullName>
    </submittedName>
</protein>
<reference evidence="3" key="1">
    <citation type="submission" date="2016-12" db="EMBL/GenBank/DDBJ databases">
        <title>Draft Genome Sequences od Carboxydothermus pertinax and islandicus, Hydrogenogenic Carboxydotrophic Bacteria.</title>
        <authorList>
            <person name="Fukuyama Y."/>
            <person name="Ohmae K."/>
            <person name="Yoneda Y."/>
            <person name="Yoshida T."/>
            <person name="Sako Y."/>
        </authorList>
    </citation>
    <scope>NUCLEOTIDE SEQUENCE [LARGE SCALE GENOMIC DNA]</scope>
    <source>
        <strain evidence="3">SET</strain>
    </source>
</reference>
<accession>A0A1L8D1M1</accession>
<dbReference type="InterPro" id="IPR043723">
    <property type="entry name" value="DUF5665"/>
</dbReference>
<dbReference type="OrthoDB" id="1634137at2"/>
<dbReference type="AlphaFoldDB" id="A0A1L8D1M1"/>
<comment type="caution">
    <text evidence="2">The sequence shown here is derived from an EMBL/GenBank/DDBJ whole genome shotgun (WGS) entry which is preliminary data.</text>
</comment>
<gene>
    <name evidence="2" type="ORF">ciss_09820</name>
</gene>
<dbReference type="STRING" id="661089.ciss_09820"/>
<feature type="transmembrane region" description="Helical" evidence="1">
    <location>
        <begin position="36"/>
        <end position="65"/>
    </location>
</feature>
<dbReference type="EMBL" id="BDJL01000030">
    <property type="protein sequence ID" value="GAV25049.1"/>
    <property type="molecule type" value="Genomic_DNA"/>
</dbReference>
<keyword evidence="3" id="KW-1185">Reference proteome</keyword>
<keyword evidence="1" id="KW-1133">Transmembrane helix</keyword>
<keyword evidence="1" id="KW-0812">Transmembrane</keyword>
<name>A0A1L8D1M1_9THEO</name>
<evidence type="ECO:0000256" key="1">
    <source>
        <dbReference type="SAM" id="Phobius"/>
    </source>
</evidence>
<evidence type="ECO:0000313" key="2">
    <source>
        <dbReference type="EMBL" id="GAV25049.1"/>
    </source>
</evidence>
<dbReference type="Pfam" id="PF18910">
    <property type="entry name" value="DUF5665"/>
    <property type="match status" value="1"/>
</dbReference>
<keyword evidence="1" id="KW-0472">Membrane</keyword>
<sequence>MERDNIAEAAEKLVVKLEQVKIKEYVEMLENPGRLIFLNFLLGIGRGIGAAIGFSVVSVVLIYLLKHLLVLKLPVISDFIAKIIQLVNLRLGY</sequence>
<dbReference type="RefSeq" id="WP_075865219.1">
    <property type="nucleotide sequence ID" value="NZ_BDJL01000030.1"/>
</dbReference>
<proteinExistence type="predicted"/>
<organism evidence="2 3">
    <name type="scientific">Carboxydothermus islandicus</name>
    <dbReference type="NCBI Taxonomy" id="661089"/>
    <lineage>
        <taxon>Bacteria</taxon>
        <taxon>Bacillati</taxon>
        <taxon>Bacillota</taxon>
        <taxon>Clostridia</taxon>
        <taxon>Thermoanaerobacterales</taxon>
        <taxon>Thermoanaerobacteraceae</taxon>
        <taxon>Carboxydothermus</taxon>
    </lineage>
</organism>
<dbReference type="Proteomes" id="UP000187338">
    <property type="component" value="Unassembled WGS sequence"/>
</dbReference>